<dbReference type="RefSeq" id="WP_087840839.1">
    <property type="nucleotide sequence ID" value="NZ_BAAAEN010000007.1"/>
</dbReference>
<dbReference type="Gene3D" id="3.10.450.530">
    <property type="entry name" value="Ribonuclease toxin, BrnT, of type II toxin-antitoxin system"/>
    <property type="match status" value="1"/>
</dbReference>
<keyword evidence="2" id="KW-1185">Reference proteome</keyword>
<dbReference type="EMBL" id="BAAAEN010000007">
    <property type="protein sequence ID" value="GAA0506120.1"/>
    <property type="molecule type" value="Genomic_DNA"/>
</dbReference>
<reference evidence="2" key="1">
    <citation type="journal article" date="2019" name="Int. J. Syst. Evol. Microbiol.">
        <title>The Global Catalogue of Microorganisms (GCM) 10K type strain sequencing project: providing services to taxonomists for standard genome sequencing and annotation.</title>
        <authorList>
            <consortium name="The Broad Institute Genomics Platform"/>
            <consortium name="The Broad Institute Genome Sequencing Center for Infectious Disease"/>
            <person name="Wu L."/>
            <person name="Ma J."/>
        </authorList>
    </citation>
    <scope>NUCLEOTIDE SEQUENCE [LARGE SCALE GENOMIC DNA]</scope>
    <source>
        <strain evidence="2">JCM 14330</strain>
    </source>
</reference>
<accession>A0ABP3LTW1</accession>
<dbReference type="InterPro" id="IPR038573">
    <property type="entry name" value="BrnT_sf"/>
</dbReference>
<name>A0ABP3LTW1_9BURK</name>
<proteinExistence type="predicted"/>
<comment type="caution">
    <text evidence="1">The sequence shown here is derived from an EMBL/GenBank/DDBJ whole genome shotgun (WGS) entry which is preliminary data.</text>
</comment>
<evidence type="ECO:0000313" key="1">
    <source>
        <dbReference type="EMBL" id="GAA0506120.1"/>
    </source>
</evidence>
<organism evidence="1 2">
    <name type="scientific">Pigmentiphaga daeguensis</name>
    <dbReference type="NCBI Taxonomy" id="414049"/>
    <lineage>
        <taxon>Bacteria</taxon>
        <taxon>Pseudomonadati</taxon>
        <taxon>Pseudomonadota</taxon>
        <taxon>Betaproteobacteria</taxon>
        <taxon>Burkholderiales</taxon>
        <taxon>Alcaligenaceae</taxon>
        <taxon>Pigmentiphaga</taxon>
    </lineage>
</organism>
<protein>
    <recommendedName>
        <fullName evidence="3">BrnT family toxin</fullName>
    </recommendedName>
</protein>
<dbReference type="Pfam" id="PF04365">
    <property type="entry name" value="BrnT_toxin"/>
    <property type="match status" value="1"/>
</dbReference>
<evidence type="ECO:0008006" key="3">
    <source>
        <dbReference type="Google" id="ProtNLM"/>
    </source>
</evidence>
<sequence>MEITFDPAKDQINQSKHGVSLALAARIDWPEVMSKPDTRHDYGELREIGYAVIEQRLFCVVFTQRGDVMHVISLRKANSREVKAYAEA</sequence>
<gene>
    <name evidence="1" type="ORF">GCM10009097_24020</name>
</gene>
<evidence type="ECO:0000313" key="2">
    <source>
        <dbReference type="Proteomes" id="UP001501706"/>
    </source>
</evidence>
<dbReference type="Proteomes" id="UP001501706">
    <property type="component" value="Unassembled WGS sequence"/>
</dbReference>
<dbReference type="InterPro" id="IPR007460">
    <property type="entry name" value="BrnT_toxin"/>
</dbReference>